<gene>
    <name evidence="2" type="primary">yohF</name>
    <name evidence="2" type="ORF">GMJLKIPL_4989</name>
</gene>
<keyword evidence="3" id="KW-1185">Reference proteome</keyword>
<dbReference type="PANTHER" id="PTHR42760:SF132">
    <property type="entry name" value="SHORT-CHAIN DEHYDROGENASE_REDUCTASE FAMILY PROTEIN"/>
    <property type="match status" value="1"/>
</dbReference>
<protein>
    <submittedName>
        <fullName evidence="2">Oxidoreductase YohF</fullName>
    </submittedName>
</protein>
<dbReference type="InterPro" id="IPR036291">
    <property type="entry name" value="NAD(P)-bd_dom_sf"/>
</dbReference>
<name>A0ABQ4SMC0_9HYPH</name>
<proteinExistence type="inferred from homology"/>
<dbReference type="InterPro" id="IPR020904">
    <property type="entry name" value="Sc_DH/Rdtase_CS"/>
</dbReference>
<sequence length="257" mass="27105">MKLDNQIALVTGGDSGIGQAIATLFAEAGADLCITYHTDADGAAETRRRIEAAGRQALVAPLDVRDAAAVDALFARVARELGVPDVLVNNAGKGMGAQVPVADLPDDQVAVILDTNLKGPLHCARAFVRQRRERGGGGRIVTISSVAQHLPTPHSAPYGMAKAGLGSLTRSLAIELAEQRINVNAIAPGLIATPMTQERLDDPGKRDASMKEIPWHRPGEPIEIARLALFLASEYGDYVTGQTWVMDGGLTMNWGGA</sequence>
<dbReference type="Pfam" id="PF13561">
    <property type="entry name" value="adh_short_C2"/>
    <property type="match status" value="1"/>
</dbReference>
<evidence type="ECO:0000313" key="2">
    <source>
        <dbReference type="EMBL" id="GJE03038.1"/>
    </source>
</evidence>
<dbReference type="Gene3D" id="3.40.50.720">
    <property type="entry name" value="NAD(P)-binding Rossmann-like Domain"/>
    <property type="match status" value="1"/>
</dbReference>
<dbReference type="SUPFAM" id="SSF51735">
    <property type="entry name" value="NAD(P)-binding Rossmann-fold domains"/>
    <property type="match status" value="1"/>
</dbReference>
<dbReference type="PRINTS" id="PR00081">
    <property type="entry name" value="GDHRDH"/>
</dbReference>
<evidence type="ECO:0000313" key="3">
    <source>
        <dbReference type="Proteomes" id="UP001055153"/>
    </source>
</evidence>
<dbReference type="PANTHER" id="PTHR42760">
    <property type="entry name" value="SHORT-CHAIN DEHYDROGENASES/REDUCTASES FAMILY MEMBER"/>
    <property type="match status" value="1"/>
</dbReference>
<accession>A0ABQ4SMC0</accession>
<dbReference type="InterPro" id="IPR002347">
    <property type="entry name" value="SDR_fam"/>
</dbReference>
<dbReference type="RefSeq" id="WP_238240388.1">
    <property type="nucleotide sequence ID" value="NZ_BPQQ01000067.1"/>
</dbReference>
<organism evidence="2 3">
    <name type="scientific">Methylobacterium isbiliense</name>
    <dbReference type="NCBI Taxonomy" id="315478"/>
    <lineage>
        <taxon>Bacteria</taxon>
        <taxon>Pseudomonadati</taxon>
        <taxon>Pseudomonadota</taxon>
        <taxon>Alphaproteobacteria</taxon>
        <taxon>Hyphomicrobiales</taxon>
        <taxon>Methylobacteriaceae</taxon>
        <taxon>Methylobacterium</taxon>
    </lineage>
</organism>
<dbReference type="Proteomes" id="UP001055153">
    <property type="component" value="Unassembled WGS sequence"/>
</dbReference>
<dbReference type="PRINTS" id="PR00080">
    <property type="entry name" value="SDRFAMILY"/>
</dbReference>
<reference evidence="2" key="1">
    <citation type="journal article" date="2021" name="Front. Microbiol.">
        <title>Comprehensive Comparative Genomics and Phenotyping of Methylobacterium Species.</title>
        <authorList>
            <person name="Alessa O."/>
            <person name="Ogura Y."/>
            <person name="Fujitani Y."/>
            <person name="Takami H."/>
            <person name="Hayashi T."/>
            <person name="Sahin N."/>
            <person name="Tani A."/>
        </authorList>
    </citation>
    <scope>NUCLEOTIDE SEQUENCE</scope>
    <source>
        <strain evidence="2">DSM 17168</strain>
    </source>
</reference>
<dbReference type="PROSITE" id="PS00061">
    <property type="entry name" value="ADH_SHORT"/>
    <property type="match status" value="1"/>
</dbReference>
<comment type="similarity">
    <text evidence="1">Belongs to the short-chain dehydrogenases/reductases (SDR) family.</text>
</comment>
<dbReference type="EMBL" id="BPQQ01000067">
    <property type="protein sequence ID" value="GJE03038.1"/>
    <property type="molecule type" value="Genomic_DNA"/>
</dbReference>
<reference evidence="2" key="2">
    <citation type="submission" date="2021-08" db="EMBL/GenBank/DDBJ databases">
        <authorList>
            <person name="Tani A."/>
            <person name="Ola A."/>
            <person name="Ogura Y."/>
            <person name="Katsura K."/>
            <person name="Hayashi T."/>
        </authorList>
    </citation>
    <scope>NUCLEOTIDE SEQUENCE</scope>
    <source>
        <strain evidence="2">DSM 17168</strain>
    </source>
</reference>
<evidence type="ECO:0000256" key="1">
    <source>
        <dbReference type="ARBA" id="ARBA00006484"/>
    </source>
</evidence>
<comment type="caution">
    <text evidence="2">The sequence shown here is derived from an EMBL/GenBank/DDBJ whole genome shotgun (WGS) entry which is preliminary data.</text>
</comment>